<dbReference type="GO" id="GO:0006508">
    <property type="term" value="P:proteolysis"/>
    <property type="evidence" value="ECO:0007669"/>
    <property type="project" value="UniProtKB-KW"/>
</dbReference>
<feature type="domain" description="Ubiquitin-like protease family profile" evidence="5">
    <location>
        <begin position="567"/>
        <end position="629"/>
    </location>
</feature>
<dbReference type="Pfam" id="PF02902">
    <property type="entry name" value="Peptidase_C48"/>
    <property type="match status" value="1"/>
</dbReference>
<evidence type="ECO:0000256" key="4">
    <source>
        <dbReference type="SAM" id="MobiDB-lite"/>
    </source>
</evidence>
<dbReference type="GO" id="GO:0008234">
    <property type="term" value="F:cysteine-type peptidase activity"/>
    <property type="evidence" value="ECO:0007669"/>
    <property type="project" value="InterPro"/>
</dbReference>
<evidence type="ECO:0000313" key="7">
    <source>
        <dbReference type="EMBL" id="KAF4363507.1"/>
    </source>
</evidence>
<keyword evidence="2" id="KW-0645">Protease</keyword>
<dbReference type="EMBL" id="JAATIQ010000296">
    <property type="protein sequence ID" value="KAF4363507.1"/>
    <property type="molecule type" value="Genomic_DNA"/>
</dbReference>
<feature type="region of interest" description="Disordered" evidence="4">
    <location>
        <begin position="334"/>
        <end position="355"/>
    </location>
</feature>
<feature type="domain" description="DUF1985" evidence="6">
    <location>
        <begin position="7"/>
        <end position="93"/>
    </location>
</feature>
<dbReference type="Pfam" id="PF09331">
    <property type="entry name" value="DUF1985"/>
    <property type="match status" value="1"/>
</dbReference>
<evidence type="ECO:0000256" key="1">
    <source>
        <dbReference type="ARBA" id="ARBA00005234"/>
    </source>
</evidence>
<dbReference type="InterPro" id="IPR003653">
    <property type="entry name" value="Peptidase_C48_C"/>
</dbReference>
<dbReference type="PANTHER" id="PTHR48449:SF1">
    <property type="entry name" value="DUF1985 DOMAIN-CONTAINING PROTEIN"/>
    <property type="match status" value="1"/>
</dbReference>
<feature type="region of interest" description="Disordered" evidence="4">
    <location>
        <begin position="229"/>
        <end position="281"/>
    </location>
</feature>
<reference evidence="9 10" key="1">
    <citation type="journal article" date="2020" name="bioRxiv">
        <title>Sequence and annotation of 42 cannabis genomes reveals extensive copy number variation in cannabinoid synthesis and pathogen resistance genes.</title>
        <authorList>
            <person name="Mckernan K.J."/>
            <person name="Helbert Y."/>
            <person name="Kane L.T."/>
            <person name="Ebling H."/>
            <person name="Zhang L."/>
            <person name="Liu B."/>
            <person name="Eaton Z."/>
            <person name="Mclaughlin S."/>
            <person name="Kingan S."/>
            <person name="Baybayan P."/>
            <person name="Concepcion G."/>
            <person name="Jordan M."/>
            <person name="Riva A."/>
            <person name="Barbazuk W."/>
            <person name="Harkins T."/>
        </authorList>
    </citation>
    <scope>NUCLEOTIDE SEQUENCE [LARGE SCALE GENOMIC DNA]</scope>
    <source>
        <strain evidence="9 10">cv. Jamaican Lion 4</strain>
        <strain evidence="7">Father</strain>
        <strain evidence="8">Mother</strain>
        <tissue evidence="7">Leaf</tissue>
    </source>
</reference>
<dbReference type="InterPro" id="IPR015410">
    <property type="entry name" value="DUF1985"/>
</dbReference>
<evidence type="ECO:0000313" key="9">
    <source>
        <dbReference type="Proteomes" id="UP000525078"/>
    </source>
</evidence>
<dbReference type="AlphaFoldDB" id="A0A7J6EYI6"/>
<dbReference type="SUPFAM" id="SSF54001">
    <property type="entry name" value="Cysteine proteinases"/>
    <property type="match status" value="1"/>
</dbReference>
<dbReference type="Proteomes" id="UP000525078">
    <property type="component" value="Unassembled WGS sequence"/>
</dbReference>
<dbReference type="Gene3D" id="3.40.395.10">
    <property type="entry name" value="Adenoviral Proteinase, Chain A"/>
    <property type="match status" value="1"/>
</dbReference>
<keyword evidence="3" id="KW-0378">Hydrolase</keyword>
<organism evidence="7 10">
    <name type="scientific">Cannabis sativa</name>
    <name type="common">Hemp</name>
    <name type="synonym">Marijuana</name>
    <dbReference type="NCBI Taxonomy" id="3483"/>
    <lineage>
        <taxon>Eukaryota</taxon>
        <taxon>Viridiplantae</taxon>
        <taxon>Streptophyta</taxon>
        <taxon>Embryophyta</taxon>
        <taxon>Tracheophyta</taxon>
        <taxon>Spermatophyta</taxon>
        <taxon>Magnoliopsida</taxon>
        <taxon>eudicotyledons</taxon>
        <taxon>Gunneridae</taxon>
        <taxon>Pentapetalae</taxon>
        <taxon>rosids</taxon>
        <taxon>fabids</taxon>
        <taxon>Rosales</taxon>
        <taxon>Cannabaceae</taxon>
        <taxon>Cannabis</taxon>
    </lineage>
</organism>
<gene>
    <name evidence="8" type="ORF">F8388_016457</name>
    <name evidence="7" type="ORF">G4B88_016211</name>
</gene>
<accession>A0A7J6EYI6</accession>
<keyword evidence="10" id="KW-1185">Reference proteome</keyword>
<feature type="compositionally biased region" description="Polar residues" evidence="4">
    <location>
        <begin position="232"/>
        <end position="250"/>
    </location>
</feature>
<evidence type="ECO:0000256" key="2">
    <source>
        <dbReference type="ARBA" id="ARBA00022670"/>
    </source>
</evidence>
<proteinExistence type="inferred from homology"/>
<evidence type="ECO:0000313" key="10">
    <source>
        <dbReference type="Proteomes" id="UP000583929"/>
    </source>
</evidence>
<evidence type="ECO:0008006" key="11">
    <source>
        <dbReference type="Google" id="ProtNLM"/>
    </source>
</evidence>
<feature type="compositionally biased region" description="Low complexity" evidence="4">
    <location>
        <begin position="261"/>
        <end position="278"/>
    </location>
</feature>
<dbReference type="EMBL" id="JAATIP010000043">
    <property type="protein sequence ID" value="KAF4386205.1"/>
    <property type="molecule type" value="Genomic_DNA"/>
</dbReference>
<evidence type="ECO:0000313" key="8">
    <source>
        <dbReference type="EMBL" id="KAF4386205.1"/>
    </source>
</evidence>
<dbReference type="Proteomes" id="UP000583929">
    <property type="component" value="Unassembled WGS sequence"/>
</dbReference>
<name>A0A7J6EYI6_CANSA</name>
<dbReference type="InterPro" id="IPR038765">
    <property type="entry name" value="Papain-like_cys_pep_sf"/>
</dbReference>
<protein>
    <recommendedName>
        <fullName evidence="11">Ubiquitin-like protease family profile domain-containing protein</fullName>
    </recommendedName>
</protein>
<comment type="caution">
    <text evidence="7">The sequence shown here is derived from an EMBL/GenBank/DDBJ whole genome shotgun (WGS) entry which is preliminary data.</text>
</comment>
<comment type="similarity">
    <text evidence="1">Belongs to the peptidase C48 family.</text>
</comment>
<evidence type="ECO:0000259" key="6">
    <source>
        <dbReference type="Pfam" id="PF09331"/>
    </source>
</evidence>
<evidence type="ECO:0000259" key="5">
    <source>
        <dbReference type="Pfam" id="PF02902"/>
    </source>
</evidence>
<evidence type="ECO:0000256" key="3">
    <source>
        <dbReference type="ARBA" id="ARBA00022801"/>
    </source>
</evidence>
<dbReference type="PANTHER" id="PTHR48449">
    <property type="entry name" value="DUF1985 DOMAIN-CONTAINING PROTEIN"/>
    <property type="match status" value="1"/>
</dbReference>
<sequence>MELVSSKNKLKEKYFKNMMSIKVTDVVNALDSIFREAKTRDRVKLCFIYLLSAFLIMPSPSSVIDLEWLQLVDNLPIFDNYCWGKLAYEKIIEQITKKDMKNNPSEKDIKWNLFSCPWIFLIWICEAMPKLGEMVGQRVPGNHIPRWLGWKINDKHKNVTVTRLSEVIENNTEFFVRPTLAPTSKEKAKLFYERLGSYEDNEDDVIDQISSFLVGDVILRNQQCVAPRVEPPSSNVGQSNMGPPSSNFEPPTNDVEPPQFSQIPQQSHLHPSSQPPSSYDARDDLLESVKCLIADQESCTSQDMRKLNVVRHETLLTKLDDLTRIFRPIAAQFSGAGGEKTTENNQQDSPSHPHFFGDGFVTPARERNMEGDQVSTLVGEKTAENTTSNFPTQLTENEVTTQSHVSANSYETPPSIIYEGVNYEEPGDELEPPTFDPFRQPIEEDVQAFFRWYNGDTNGRRTIRCGQTSHDRSFFEILLAKQRYIDSEHVDEITYLFRKRMDKFHNIFPKDICILTDEFGQRVRALYKESREENNNVCKTNEELMMFVKGTRPIRGRIWNLHHQCSDLMSIKVAPANTVPLNKRTGDCGIFMLKTMEMHIAGKCNESATMLLNDDNIDTFRKAYAVQLYVSSADP</sequence>